<evidence type="ECO:0000313" key="3">
    <source>
        <dbReference type="Proteomes" id="UP000501346"/>
    </source>
</evidence>
<dbReference type="EMBL" id="CP048992">
    <property type="protein sequence ID" value="QID80615.1"/>
    <property type="molecule type" value="Genomic_DNA"/>
</dbReference>
<keyword evidence="1" id="KW-0472">Membrane</keyword>
<feature type="transmembrane region" description="Helical" evidence="1">
    <location>
        <begin position="98"/>
        <end position="119"/>
    </location>
</feature>
<dbReference type="AlphaFoldDB" id="A0A6C1DUR6"/>
<reference evidence="2 3" key="1">
    <citation type="journal article" date="2019" name="BMC Genomics">
        <title>Chromosome level assembly and comparative genome analysis confirm lager-brewing yeasts originated from a single hybridization.</title>
        <authorList>
            <person name="Salazar A.N."/>
            <person name="Gorter de Vries A.R."/>
            <person name="van den Broek M."/>
            <person name="Brouwers N."/>
            <person name="de la Torre Cortes P."/>
            <person name="Kuijpers N.G.A."/>
            <person name="Daran J.G."/>
            <person name="Abeel T."/>
        </authorList>
    </citation>
    <scope>NUCLEOTIDE SEQUENCE [LARGE SCALE GENOMIC DNA]</scope>
    <source>
        <strain evidence="2 3">CBS 1483</strain>
    </source>
</reference>
<protein>
    <submittedName>
        <fullName evidence="2">Protein cos9</fullName>
    </submittedName>
</protein>
<feature type="transmembrane region" description="Helical" evidence="1">
    <location>
        <begin position="73"/>
        <end position="92"/>
    </location>
</feature>
<keyword evidence="1" id="KW-1133">Transmembrane helix</keyword>
<evidence type="ECO:0000313" key="2">
    <source>
        <dbReference type="EMBL" id="QID80615.1"/>
    </source>
</evidence>
<evidence type="ECO:0000256" key="1">
    <source>
        <dbReference type="SAM" id="Phobius"/>
    </source>
</evidence>
<dbReference type="Pfam" id="PF00674">
    <property type="entry name" value="DUP"/>
    <property type="match status" value="2"/>
</dbReference>
<proteinExistence type="predicted"/>
<organism evidence="2 3">
    <name type="scientific">Saccharomyces pastorianus</name>
    <name type="common">Lager yeast</name>
    <name type="synonym">Saccharomyces cerevisiae x Saccharomyces eubayanus</name>
    <dbReference type="NCBI Taxonomy" id="27292"/>
    <lineage>
        <taxon>Eukaryota</taxon>
        <taxon>Fungi</taxon>
        <taxon>Dikarya</taxon>
        <taxon>Ascomycota</taxon>
        <taxon>Saccharomycotina</taxon>
        <taxon>Saccharomycetes</taxon>
        <taxon>Saccharomycetales</taxon>
        <taxon>Saccharomycetaceae</taxon>
        <taxon>Saccharomyces</taxon>
    </lineage>
</organism>
<name>A0A6C1DUR6_SACPS</name>
<feature type="transmembrane region" description="Helical" evidence="1">
    <location>
        <begin position="261"/>
        <end position="280"/>
    </location>
</feature>
<feature type="transmembrane region" description="Helical" evidence="1">
    <location>
        <begin position="286"/>
        <end position="303"/>
    </location>
</feature>
<dbReference type="Proteomes" id="UP000501346">
    <property type="component" value="Chromosome ScXI"/>
</dbReference>
<dbReference type="InterPro" id="IPR001142">
    <property type="entry name" value="DUP/COS"/>
</dbReference>
<keyword evidence="3" id="KW-1185">Reference proteome</keyword>
<accession>A0A6C1DUR6</accession>
<keyword evidence="1" id="KW-0812">Transmembrane</keyword>
<gene>
    <name evidence="2" type="primary">COS9</name>
    <name evidence="2" type="ORF">GRS66_002954</name>
</gene>
<sequence>MQIVRSCNSNNKPLIPSLNWHIAIRMRGDGFKDRSIDVLSLKHFESQKVVLPQDLFMDNFTWMFYEFFKCFTFRTWLLLLLPMWLPGFLSQIKPINRIFPFKLCILVSCLVGIFLPNIYSFSHKSVLTNQLTQFSKEIVEHAPGTDTHDWGIVAANLNSYFYENKAWNTEYFFFNAAECQNAFRKVLLEPFSVKKDESSKIKSFGDSVPYIEEALQVYSTEFDKKWKLFNTEKVWSPDNLEHVQLPKKTYRYKFTWVLKRIFNLWLFPAFILFLACIYVSWDKGHLFRILCCGGGFLLMVRVFQNMRPFSMHMEDEMQFLSTIINEQESGANGWDEIAKKMNRYLFEKKVWTSEEFFFDGIDCEWFFNHFFYRLLSTKKPMFDRPLNVELWPYIKDAQLTRKQAPPV</sequence>
<dbReference type="OrthoDB" id="4038835at2759"/>